<keyword evidence="1" id="KW-0812">Transmembrane</keyword>
<dbReference type="KEGG" id="lpav:PLANPX_2827"/>
<keyword evidence="1" id="KW-1133">Transmembrane helix</keyword>
<feature type="transmembrane region" description="Helical" evidence="1">
    <location>
        <begin position="6"/>
        <end position="28"/>
    </location>
</feature>
<proteinExistence type="predicted"/>
<accession>A0A5K7X9Y8</accession>
<evidence type="ECO:0000313" key="3">
    <source>
        <dbReference type="Proteomes" id="UP000326837"/>
    </source>
</evidence>
<gene>
    <name evidence="2" type="ORF">PLANPX_2827</name>
</gene>
<evidence type="ECO:0000313" key="2">
    <source>
        <dbReference type="EMBL" id="BBO33215.1"/>
    </source>
</evidence>
<evidence type="ECO:0000256" key="1">
    <source>
        <dbReference type="SAM" id="Phobius"/>
    </source>
</evidence>
<keyword evidence="3" id="KW-1185">Reference proteome</keyword>
<dbReference type="AlphaFoldDB" id="A0A5K7X9Y8"/>
<sequence>MNLAGWAIMIVSIGSVCALSAFCFYRLLMLPPRELLEHEKAPLDIDTRDTDESR</sequence>
<protein>
    <submittedName>
        <fullName evidence="2">Uncharacterized protein</fullName>
    </submittedName>
</protein>
<dbReference type="EMBL" id="AP021861">
    <property type="protein sequence ID" value="BBO33215.1"/>
    <property type="molecule type" value="Genomic_DNA"/>
</dbReference>
<dbReference type="RefSeq" id="WP_172992018.1">
    <property type="nucleotide sequence ID" value="NZ_AP021861.1"/>
</dbReference>
<reference evidence="3" key="1">
    <citation type="submission" date="2019-10" db="EMBL/GenBank/DDBJ databases">
        <title>Lacipirellula parvula gen. nov., sp. nov., representing a lineage of planctomycetes widespread in freshwater anoxic habitats, and description of the family Lacipirellulaceae.</title>
        <authorList>
            <person name="Dedysh S.N."/>
            <person name="Kulichevskaya I.S."/>
            <person name="Beletsky A.V."/>
            <person name="Rakitin A.L."/>
            <person name="Mardanov A.V."/>
            <person name="Ivanova A.A."/>
            <person name="Saltykova V.X."/>
            <person name="Rijpstra W.I.C."/>
            <person name="Sinninghe Damste J.S."/>
            <person name="Ravin N.V."/>
        </authorList>
    </citation>
    <scope>NUCLEOTIDE SEQUENCE [LARGE SCALE GENOMIC DNA]</scope>
    <source>
        <strain evidence="3">PX69</strain>
    </source>
</reference>
<keyword evidence="1" id="KW-0472">Membrane</keyword>
<name>A0A5K7X9Y8_9BACT</name>
<dbReference type="Proteomes" id="UP000326837">
    <property type="component" value="Chromosome"/>
</dbReference>
<organism evidence="2 3">
    <name type="scientific">Lacipirellula parvula</name>
    <dbReference type="NCBI Taxonomy" id="2650471"/>
    <lineage>
        <taxon>Bacteria</taxon>
        <taxon>Pseudomonadati</taxon>
        <taxon>Planctomycetota</taxon>
        <taxon>Planctomycetia</taxon>
        <taxon>Pirellulales</taxon>
        <taxon>Lacipirellulaceae</taxon>
        <taxon>Lacipirellula</taxon>
    </lineage>
</organism>